<dbReference type="InterPro" id="IPR011701">
    <property type="entry name" value="MFS"/>
</dbReference>
<feature type="transmembrane region" description="Helical" evidence="5">
    <location>
        <begin position="424"/>
        <end position="451"/>
    </location>
</feature>
<feature type="transmembrane region" description="Helical" evidence="5">
    <location>
        <begin position="342"/>
        <end position="360"/>
    </location>
</feature>
<sequence length="488" mass="54038">MGKHILVPVGRFRFDLNDITIEPVQFLYMFANFLFFPTFQALIFNKVCLQTHDADFCSELQNNETFKENHTSENHDITAETSHWILKTNIALTAPSFFMVTLFLGPLGDKIGRKIPVLLPCIGALFSFIACLLNAKFMTASLYYLLVGPLVNGFFGGYIAAIMASFSYVGHVSSPESKMMRLGIIEAMSFLSGTIGVFVSGVMLDKQGFIFIFATLIVVISLAIIYTIVWVENIRSHIQDAENVGCSAFLVKFFKDSFSCVVRQRESRVFSSLVLLVISINMVMLCTTGDMDIALLYLKENLNFSQTLFGYFKGLDNFLRGITLITVLPLVKRFTSIRDLPLVLVGFISFAVNFVVLGVASTQWMVFLAAVLGMLKGVPSAGIRAMMSSMVSQDEQGRLFGIVAASESIITLIASVLFNELYPATVHIFPGLCYMLGAGLILLMFLLILYLHCTLPSDMPQMSYQTVVEDPQLQISDSDIPSSLTAEA</sequence>
<dbReference type="PANTHER" id="PTHR23507">
    <property type="entry name" value="ZGC:174356"/>
    <property type="match status" value="1"/>
</dbReference>
<dbReference type="Gene3D" id="1.20.1250.20">
    <property type="entry name" value="MFS general substrate transporter like domains"/>
    <property type="match status" value="1"/>
</dbReference>
<comment type="subcellular location">
    <subcellularLocation>
        <location evidence="1">Membrane</location>
        <topology evidence="1">Multi-pass membrane protein</topology>
    </subcellularLocation>
</comment>
<keyword evidence="2 5" id="KW-0812">Transmembrane</keyword>
<protein>
    <submittedName>
        <fullName evidence="7">Proton-coupled folate transporter isoform X1</fullName>
    </submittedName>
</protein>
<feature type="transmembrane region" description="Helical" evidence="5">
    <location>
        <begin position="182"/>
        <end position="203"/>
    </location>
</feature>
<evidence type="ECO:0000256" key="3">
    <source>
        <dbReference type="ARBA" id="ARBA00022989"/>
    </source>
</evidence>
<feature type="transmembrane region" description="Helical" evidence="5">
    <location>
        <begin position="209"/>
        <end position="231"/>
    </location>
</feature>
<feature type="transmembrane region" description="Helical" evidence="5">
    <location>
        <begin position="399"/>
        <end position="418"/>
    </location>
</feature>
<dbReference type="PANTHER" id="PTHR23507:SF1">
    <property type="entry name" value="FI18259P1-RELATED"/>
    <property type="match status" value="1"/>
</dbReference>
<keyword evidence="3 5" id="KW-1133">Transmembrane helix</keyword>
<dbReference type="Pfam" id="PF07690">
    <property type="entry name" value="MFS_1"/>
    <property type="match status" value="1"/>
</dbReference>
<organism evidence="6 7">
    <name type="scientific">Aplysia californica</name>
    <name type="common">California sea hare</name>
    <dbReference type="NCBI Taxonomy" id="6500"/>
    <lineage>
        <taxon>Eukaryota</taxon>
        <taxon>Metazoa</taxon>
        <taxon>Spiralia</taxon>
        <taxon>Lophotrochozoa</taxon>
        <taxon>Mollusca</taxon>
        <taxon>Gastropoda</taxon>
        <taxon>Heterobranchia</taxon>
        <taxon>Euthyneura</taxon>
        <taxon>Tectipleura</taxon>
        <taxon>Aplysiida</taxon>
        <taxon>Aplysioidea</taxon>
        <taxon>Aplysiidae</taxon>
        <taxon>Aplysia</taxon>
    </lineage>
</organism>
<dbReference type="SUPFAM" id="SSF103473">
    <property type="entry name" value="MFS general substrate transporter"/>
    <property type="match status" value="1"/>
</dbReference>
<dbReference type="InterPro" id="IPR036259">
    <property type="entry name" value="MFS_trans_sf"/>
</dbReference>
<proteinExistence type="predicted"/>
<feature type="transmembrane region" description="Helical" evidence="5">
    <location>
        <begin position="84"/>
        <end position="105"/>
    </location>
</feature>
<keyword evidence="4 5" id="KW-0472">Membrane</keyword>
<feature type="transmembrane region" description="Helical" evidence="5">
    <location>
        <begin position="26"/>
        <end position="44"/>
    </location>
</feature>
<gene>
    <name evidence="7" type="primary">LOC101845612</name>
</gene>
<feature type="transmembrane region" description="Helical" evidence="5">
    <location>
        <begin position="366"/>
        <end position="387"/>
    </location>
</feature>
<dbReference type="RefSeq" id="XP_005094671.1">
    <property type="nucleotide sequence ID" value="XM_005094614.3"/>
</dbReference>
<feature type="transmembrane region" description="Helical" evidence="5">
    <location>
        <begin position="117"/>
        <end position="137"/>
    </location>
</feature>
<feature type="transmembrane region" description="Helical" evidence="5">
    <location>
        <begin position="143"/>
        <end position="170"/>
    </location>
</feature>
<evidence type="ECO:0000256" key="4">
    <source>
        <dbReference type="ARBA" id="ARBA00023136"/>
    </source>
</evidence>
<reference evidence="7" key="1">
    <citation type="submission" date="2025-08" db="UniProtKB">
        <authorList>
            <consortium name="RefSeq"/>
        </authorList>
    </citation>
    <scope>IDENTIFICATION</scope>
</reference>
<dbReference type="GeneID" id="101845612"/>
<evidence type="ECO:0000313" key="7">
    <source>
        <dbReference type="RefSeq" id="XP_005094671.1"/>
    </source>
</evidence>
<dbReference type="Proteomes" id="UP000694888">
    <property type="component" value="Unplaced"/>
</dbReference>
<evidence type="ECO:0000256" key="5">
    <source>
        <dbReference type="SAM" id="Phobius"/>
    </source>
</evidence>
<evidence type="ECO:0000256" key="2">
    <source>
        <dbReference type="ARBA" id="ARBA00022692"/>
    </source>
</evidence>
<evidence type="ECO:0000313" key="6">
    <source>
        <dbReference type="Proteomes" id="UP000694888"/>
    </source>
</evidence>
<evidence type="ECO:0000256" key="1">
    <source>
        <dbReference type="ARBA" id="ARBA00004141"/>
    </source>
</evidence>
<name>A0ABM0JIU9_APLCA</name>
<accession>A0ABM0JIU9</accession>
<feature type="transmembrane region" description="Helical" evidence="5">
    <location>
        <begin position="273"/>
        <end position="298"/>
    </location>
</feature>
<keyword evidence="6" id="KW-1185">Reference proteome</keyword>